<evidence type="ECO:0000313" key="8">
    <source>
        <dbReference type="EMBL" id="PRQ58599.1"/>
    </source>
</evidence>
<feature type="compositionally biased region" description="Basic residues" evidence="6">
    <location>
        <begin position="1799"/>
        <end position="1808"/>
    </location>
</feature>
<dbReference type="STRING" id="74649.A0A2P6SIV3"/>
<reference evidence="8 9" key="1">
    <citation type="journal article" date="2018" name="Nat. Genet.">
        <title>The Rosa genome provides new insights in the design of modern roses.</title>
        <authorList>
            <person name="Bendahmane M."/>
        </authorList>
    </citation>
    <scope>NUCLEOTIDE SEQUENCE [LARGE SCALE GENOMIC DNA]</scope>
    <source>
        <strain evidence="9">cv. Old Blush</strain>
    </source>
</reference>
<evidence type="ECO:0000256" key="5">
    <source>
        <dbReference type="PROSITE-ProRule" id="PRU00221"/>
    </source>
</evidence>
<dbReference type="EMBL" id="PDCK01000039">
    <property type="protein sequence ID" value="PRQ58599.1"/>
    <property type="molecule type" value="Genomic_DNA"/>
</dbReference>
<feature type="compositionally biased region" description="Acidic residues" evidence="6">
    <location>
        <begin position="283"/>
        <end position="292"/>
    </location>
</feature>
<feature type="repeat" description="WD" evidence="5">
    <location>
        <begin position="493"/>
        <end position="527"/>
    </location>
</feature>
<feature type="compositionally biased region" description="Basic and acidic residues" evidence="6">
    <location>
        <begin position="226"/>
        <end position="239"/>
    </location>
</feature>
<dbReference type="SUPFAM" id="SSF50978">
    <property type="entry name" value="WD40 repeat-like"/>
    <property type="match status" value="1"/>
</dbReference>
<evidence type="ECO:0000256" key="3">
    <source>
        <dbReference type="ARBA" id="ARBA00022737"/>
    </source>
</evidence>
<gene>
    <name evidence="8" type="ORF">RchiOBHm_Chr1g0361071</name>
</gene>
<keyword evidence="2 5" id="KW-0853">WD repeat</keyword>
<name>A0A2P6SIV3_ROSCH</name>
<dbReference type="GO" id="GO:0030897">
    <property type="term" value="C:HOPS complex"/>
    <property type="evidence" value="ECO:0007669"/>
    <property type="project" value="TreeGrafter"/>
</dbReference>
<feature type="region of interest" description="Disordered" evidence="6">
    <location>
        <begin position="155"/>
        <end position="342"/>
    </location>
</feature>
<evidence type="ECO:0000256" key="1">
    <source>
        <dbReference type="ARBA" id="ARBA00009422"/>
    </source>
</evidence>
<dbReference type="Gramene" id="PRQ58599">
    <property type="protein sequence ID" value="PRQ58599"/>
    <property type="gene ID" value="RchiOBHm_Chr1g0361071"/>
</dbReference>
<dbReference type="GO" id="GO:0034058">
    <property type="term" value="P:endosomal vesicle fusion"/>
    <property type="evidence" value="ECO:0007669"/>
    <property type="project" value="TreeGrafter"/>
</dbReference>
<dbReference type="Pfam" id="PF12816">
    <property type="entry name" value="TPR_Vps8"/>
    <property type="match status" value="1"/>
</dbReference>
<evidence type="ECO:0000256" key="4">
    <source>
        <dbReference type="PROSITE-ProRule" id="PRU00175"/>
    </source>
</evidence>
<comment type="similarity">
    <text evidence="1">Belongs to the VPS8 family.</text>
</comment>
<organism evidence="8 9">
    <name type="scientific">Rosa chinensis</name>
    <name type="common">China rose</name>
    <dbReference type="NCBI Taxonomy" id="74649"/>
    <lineage>
        <taxon>Eukaryota</taxon>
        <taxon>Viridiplantae</taxon>
        <taxon>Streptophyta</taxon>
        <taxon>Embryophyta</taxon>
        <taxon>Tracheophyta</taxon>
        <taxon>Spermatophyta</taxon>
        <taxon>Magnoliopsida</taxon>
        <taxon>eudicotyledons</taxon>
        <taxon>Gunneridae</taxon>
        <taxon>Pentapetalae</taxon>
        <taxon>rosids</taxon>
        <taxon>fabids</taxon>
        <taxon>Rosales</taxon>
        <taxon>Rosaceae</taxon>
        <taxon>Rosoideae</taxon>
        <taxon>Rosoideae incertae sedis</taxon>
        <taxon>Rosa</taxon>
    </lineage>
</organism>
<dbReference type="PANTHER" id="PTHR12616">
    <property type="entry name" value="VACUOLAR PROTEIN SORTING VPS41"/>
    <property type="match status" value="1"/>
</dbReference>
<keyword evidence="4" id="KW-0862">Zinc</keyword>
<feature type="region of interest" description="Disordered" evidence="6">
    <location>
        <begin position="23"/>
        <end position="138"/>
    </location>
</feature>
<comment type="caution">
    <text evidence="8">The sequence shown here is derived from an EMBL/GenBank/DDBJ whole genome shotgun (WGS) entry which is preliminary data.</text>
</comment>
<dbReference type="GO" id="GO:0005770">
    <property type="term" value="C:late endosome"/>
    <property type="evidence" value="ECO:0007669"/>
    <property type="project" value="TreeGrafter"/>
</dbReference>
<keyword evidence="3" id="KW-0677">Repeat</keyword>
<dbReference type="PROSITE" id="PS50082">
    <property type="entry name" value="WD_REPEATS_2"/>
    <property type="match status" value="1"/>
</dbReference>
<evidence type="ECO:0000256" key="2">
    <source>
        <dbReference type="ARBA" id="ARBA00022574"/>
    </source>
</evidence>
<keyword evidence="9" id="KW-1185">Reference proteome</keyword>
<dbReference type="PROSITE" id="PS00678">
    <property type="entry name" value="WD_REPEATS_1"/>
    <property type="match status" value="1"/>
</dbReference>
<keyword evidence="4" id="KW-0863">Zinc-finger</keyword>
<dbReference type="OMA" id="HQACGLI"/>
<dbReference type="PROSITE" id="PS50294">
    <property type="entry name" value="WD_REPEATS_REGION"/>
    <property type="match status" value="1"/>
</dbReference>
<keyword evidence="4" id="KW-0479">Metal-binding</keyword>
<dbReference type="PANTHER" id="PTHR12616:SF8">
    <property type="entry name" value="VACUOLAR PROTEIN SORTING-ASSOCIATED PROTEIN 8 HOMOLOG"/>
    <property type="match status" value="1"/>
</dbReference>
<feature type="compositionally biased region" description="Basic and acidic residues" evidence="6">
    <location>
        <begin position="266"/>
        <end position="281"/>
    </location>
</feature>
<dbReference type="InterPro" id="IPR025941">
    <property type="entry name" value="Vps8_central_dom"/>
</dbReference>
<dbReference type="Gene3D" id="2.130.10.10">
    <property type="entry name" value="YVTN repeat-like/Quinoprotein amine dehydrogenase"/>
    <property type="match status" value="1"/>
</dbReference>
<dbReference type="GO" id="GO:0008270">
    <property type="term" value="F:zinc ion binding"/>
    <property type="evidence" value="ECO:0007669"/>
    <property type="project" value="UniProtKB-KW"/>
</dbReference>
<dbReference type="InterPro" id="IPR001680">
    <property type="entry name" value="WD40_rpt"/>
</dbReference>
<evidence type="ECO:0000259" key="7">
    <source>
        <dbReference type="PROSITE" id="PS50089"/>
    </source>
</evidence>
<dbReference type="Proteomes" id="UP000238479">
    <property type="component" value="Chromosome 1"/>
</dbReference>
<protein>
    <submittedName>
        <fullName evidence="8">Putative transcription factor WD40-like family</fullName>
    </submittedName>
</protein>
<dbReference type="GO" id="GO:0006623">
    <property type="term" value="P:protein targeting to vacuole"/>
    <property type="evidence" value="ECO:0007669"/>
    <property type="project" value="InterPro"/>
</dbReference>
<feature type="compositionally biased region" description="Polar residues" evidence="6">
    <location>
        <begin position="194"/>
        <end position="216"/>
    </location>
</feature>
<feature type="compositionally biased region" description="Basic and acidic residues" evidence="6">
    <location>
        <begin position="327"/>
        <end position="338"/>
    </location>
</feature>
<sequence length="1941" mass="214235">MTKKLTQSEPKLAMELDLDSFLNSHLSSSDSDSDPDLTSVPRRTIDEILNDTDSSRSASPSSSPRSSTLSQFLASDPKPPQSDAVSVASGRTEGAGRLSQLEEKAVRPGLNLYSRARSGDFPDDSVGRVSRPSPWLFGGVRTNAKPGAALAAAAAASRSMPTPHAAAIKSRRSAGSGSFQKAVEAAELGERSEGGSNFNEDSNAVGSETTPSNSNEVEVDFGGALGRKDEVLEREREAEQVSQIDEVSAGNAGEELDENSTNLDATDVRDNELDENVRVSEEGPPEEEDLDENSPSLKHRDVEDEPTGEDEKHLGGIDYNDEVGDNDNDKDGDDHFDDKDDDALGTSITQLVEERIEQLESRRISKKAEKKSRKPLEIAEELEKKQASTALDWEEGAAAQPMRLEGVRRGSTTLGYFNVDAKNTITRTLSAPALRRDHGTPQVLGVHSNYIAIGMSRGVVLVVPSKYSPYNADNMDAKLIFLGLQGERSYAAVTSISFNQQGDLLLAGYADGHITVWDVQRASAAKVITGEHTAPVVHTFFLGHDSQVTRNFKAVTGDSKGLVLLHSFSVVPLLNRFSIKTQCLLDGQKTGTTLSASPLLIDELSGSSSLSSQGNVMGSGSSIGGMMGGVVGGDAGWKLFNEGSSLFEEGVVVFVTHQNALVVRLTPTLHVYAQLSKPDGVREGSMPCTAWKCTTQLHNSPTNSENTPTEAVERVSLLAIAWDRKVQVAKLVKSELKVYGKWSLESAAIGVAWLDDQMLVVLTITGQLCLFAKDGTGIHQTSFSLDGFRGDDLISYHTHFINVFGNPEKAYNNCIAVRGASVYVLGPTHLIVSRLLPWKERIQVLRRAGDWMGSLNMAMTIYDGQAHGVVDLPRTLDAVQEVIMPYLVELLLSYVEEVFSYISVAFCNQIEKMDQVDDLNRQSSTVHTEIKEQYTRVGGVAVEFCVHIKRTDILFDEIFLKFVAVQQRDTFLELLEPYILKDMLGSLPPEIMQALVEHYSHKGWLQRVEQCVLHMDISSLDFNQVVRLCREHGLYSALVYLFNKGLNDFRSPLEELLVVLRNSQKEGAMALGYRMLVYLKYCFSGLAFPPGQGKIPPSRLPSLRTELLQFLLEGSDAPNSRALSSEFPGGEYLNLYYLLELDTEATLDVLRCAFTEVEISKWDSSSQNSADADTELQYGNNSTAQSQDSLVQNTIDTLIHIISKDIPQKDGSASSVDSGSVVEWPSKKDIDHLFEFIAYYVACGKANVSKTVLSQILEYLTSENNFPTSVSGDSIISKKREKQVLGLLEVVPETDWNSSSVLQLCEKAQFYQVCGLIHTSRHQYIAALDCYMKDAAEPIHAFAFINKTLLQLTDDECAAFRSAVISRIPGLFNLNREGAFFLVMDHFTSAEGSHILSELRSHPRSLFLYLKTVIEVHLSGTLDFSSLKTDNLMGVKDQTKGVEAFLERVSNFPQLLRDSPINVTDDMIELYLELLCQFECKSVLKFLETFDSYRVEHCLCLCQKYAIIDASSFLLERVGDVGSALLLTLSTLNDKFIKLETAVGSLNLSGASRGSASTEYLSNALKVEEVNDIDSILHACIGLCQRNTHRLNPDESEALWFKLLDSFCEPLMDSFSAGTVSKGEDHNGMVTNSLDSQEDEMNFTIKWRIPKANKGADILRKLFSRFIKEIVEGMIGYVRLPTIMSKLLSDNGSQEFGDFKFTILGMLSTYGFERRILDTAMSLIEDDTFYTMSILKKGASHGYAPRNPKCCICDCLLDKNSSSYIRIFNCGHATHLKCEVSENETSSRSSSSGCPVCMPKKKSQRSKNKSVLAEESLVKVFSSRTHHTHGPVVHPHESTSENSYGIQQISRFEMLTNLQKHRGLVEIENMPQLRLAPPAVYHEKVKHGPVLSPGESSSDLVRTEKQSKIKQLREVKVKGSSLRFPLKTNLFGNGKDKISRR</sequence>
<dbReference type="SMART" id="SM00320">
    <property type="entry name" value="WD40"/>
    <property type="match status" value="1"/>
</dbReference>
<proteinExistence type="inferred from homology"/>
<dbReference type="PROSITE" id="PS50089">
    <property type="entry name" value="ZF_RING_2"/>
    <property type="match status" value="1"/>
</dbReference>
<feature type="compositionally biased region" description="Low complexity" evidence="6">
    <location>
        <begin position="55"/>
        <end position="67"/>
    </location>
</feature>
<dbReference type="InterPro" id="IPR015943">
    <property type="entry name" value="WD40/YVTN_repeat-like_dom_sf"/>
</dbReference>
<dbReference type="InterPro" id="IPR001841">
    <property type="entry name" value="Znf_RING"/>
</dbReference>
<evidence type="ECO:0000313" key="9">
    <source>
        <dbReference type="Proteomes" id="UP000238479"/>
    </source>
</evidence>
<evidence type="ECO:0000256" key="6">
    <source>
        <dbReference type="SAM" id="MobiDB-lite"/>
    </source>
</evidence>
<dbReference type="OrthoDB" id="289913at2759"/>
<feature type="domain" description="RING-type" evidence="7">
    <location>
        <begin position="1750"/>
        <end position="1797"/>
    </location>
</feature>
<dbReference type="InterPro" id="IPR036322">
    <property type="entry name" value="WD40_repeat_dom_sf"/>
</dbReference>
<dbReference type="Pfam" id="PF23410">
    <property type="entry name" value="Beta-prop_VPS8"/>
    <property type="match status" value="1"/>
</dbReference>
<dbReference type="InterPro" id="IPR019775">
    <property type="entry name" value="WD40_repeat_CS"/>
</dbReference>
<feature type="region of interest" description="Disordered" evidence="6">
    <location>
        <begin position="1785"/>
        <end position="1809"/>
    </location>
</feature>
<dbReference type="InterPro" id="IPR045111">
    <property type="entry name" value="Vps41/Vps8"/>
</dbReference>
<accession>A0A2P6SIV3</accession>
<dbReference type="SUPFAM" id="SSF57850">
    <property type="entry name" value="RING/U-box"/>
    <property type="match status" value="1"/>
</dbReference>